<evidence type="ECO:0000313" key="1">
    <source>
        <dbReference type="EMBL" id="MBP2249533.1"/>
    </source>
</evidence>
<protein>
    <submittedName>
        <fullName evidence="1">Uncharacterized protein</fullName>
    </submittedName>
</protein>
<evidence type="ECO:0000313" key="2">
    <source>
        <dbReference type="Proteomes" id="UP000810207"/>
    </source>
</evidence>
<dbReference type="Proteomes" id="UP000810207">
    <property type="component" value="Unassembled WGS sequence"/>
</dbReference>
<keyword evidence="2" id="KW-1185">Reference proteome</keyword>
<gene>
    <name evidence="1" type="ORF">J2Z28_006230</name>
</gene>
<sequence length="65" mass="7198">MNDLDITNMTLGDFSSKFTYEGNVEVEFKFKDIDQPVLAVLDDIFYGASDVLGKLSDALTVSNTE</sequence>
<comment type="caution">
    <text evidence="1">The sequence shown here is derived from an EMBL/GenBank/DDBJ whole genome shotgun (WGS) entry which is preliminary data.</text>
</comment>
<reference evidence="1 2" key="1">
    <citation type="submission" date="2021-03" db="EMBL/GenBank/DDBJ databases">
        <title>Genomic Encyclopedia of Type Strains, Phase IV (KMG-IV): sequencing the most valuable type-strain genomes for metagenomic binning, comparative biology and taxonomic classification.</title>
        <authorList>
            <person name="Goeker M."/>
        </authorList>
    </citation>
    <scope>NUCLEOTIDE SEQUENCE [LARGE SCALE GENOMIC DNA]</scope>
    <source>
        <strain evidence="1 2">DSM 21292</strain>
    </source>
</reference>
<name>A0ABS4S349_PAEXY</name>
<dbReference type="EMBL" id="JAGIKV010000041">
    <property type="protein sequence ID" value="MBP2249533.1"/>
    <property type="molecule type" value="Genomic_DNA"/>
</dbReference>
<proteinExistence type="predicted"/>
<accession>A0ABS4S349</accession>
<organism evidence="1 2">
    <name type="scientific">Paenibacillus xylanexedens</name>
    <dbReference type="NCBI Taxonomy" id="528191"/>
    <lineage>
        <taxon>Bacteria</taxon>
        <taxon>Bacillati</taxon>
        <taxon>Bacillota</taxon>
        <taxon>Bacilli</taxon>
        <taxon>Bacillales</taxon>
        <taxon>Paenibacillaceae</taxon>
        <taxon>Paenibacillus</taxon>
    </lineage>
</organism>